<evidence type="ECO:0000313" key="2">
    <source>
        <dbReference type="Proteomes" id="UP000001514"/>
    </source>
</evidence>
<keyword evidence="2" id="KW-1185">Reference proteome</keyword>
<name>D8SHS2_SELML</name>
<reference evidence="1 2" key="1">
    <citation type="journal article" date="2011" name="Science">
        <title>The Selaginella genome identifies genetic changes associated with the evolution of vascular plants.</title>
        <authorList>
            <person name="Banks J.A."/>
            <person name="Nishiyama T."/>
            <person name="Hasebe M."/>
            <person name="Bowman J.L."/>
            <person name="Gribskov M."/>
            <person name="dePamphilis C."/>
            <person name="Albert V.A."/>
            <person name="Aono N."/>
            <person name="Aoyama T."/>
            <person name="Ambrose B.A."/>
            <person name="Ashton N.W."/>
            <person name="Axtell M.J."/>
            <person name="Barker E."/>
            <person name="Barker M.S."/>
            <person name="Bennetzen J.L."/>
            <person name="Bonawitz N.D."/>
            <person name="Chapple C."/>
            <person name="Cheng C."/>
            <person name="Correa L.G."/>
            <person name="Dacre M."/>
            <person name="DeBarry J."/>
            <person name="Dreyer I."/>
            <person name="Elias M."/>
            <person name="Engstrom E.M."/>
            <person name="Estelle M."/>
            <person name="Feng L."/>
            <person name="Finet C."/>
            <person name="Floyd S.K."/>
            <person name="Frommer W.B."/>
            <person name="Fujita T."/>
            <person name="Gramzow L."/>
            <person name="Gutensohn M."/>
            <person name="Harholt J."/>
            <person name="Hattori M."/>
            <person name="Heyl A."/>
            <person name="Hirai T."/>
            <person name="Hiwatashi Y."/>
            <person name="Ishikawa M."/>
            <person name="Iwata M."/>
            <person name="Karol K.G."/>
            <person name="Koehler B."/>
            <person name="Kolukisaoglu U."/>
            <person name="Kubo M."/>
            <person name="Kurata T."/>
            <person name="Lalonde S."/>
            <person name="Li K."/>
            <person name="Li Y."/>
            <person name="Litt A."/>
            <person name="Lyons E."/>
            <person name="Manning G."/>
            <person name="Maruyama T."/>
            <person name="Michael T.P."/>
            <person name="Mikami K."/>
            <person name="Miyazaki S."/>
            <person name="Morinaga S."/>
            <person name="Murata T."/>
            <person name="Mueller-Roeber B."/>
            <person name="Nelson D.R."/>
            <person name="Obara M."/>
            <person name="Oguri Y."/>
            <person name="Olmstead R.G."/>
            <person name="Onodera N."/>
            <person name="Petersen B.L."/>
            <person name="Pils B."/>
            <person name="Prigge M."/>
            <person name="Rensing S.A."/>
            <person name="Riano-Pachon D.M."/>
            <person name="Roberts A.W."/>
            <person name="Sato Y."/>
            <person name="Scheller H.V."/>
            <person name="Schulz B."/>
            <person name="Schulz C."/>
            <person name="Shakirov E.V."/>
            <person name="Shibagaki N."/>
            <person name="Shinohara N."/>
            <person name="Shippen D.E."/>
            <person name="Soerensen I."/>
            <person name="Sotooka R."/>
            <person name="Sugimoto N."/>
            <person name="Sugita M."/>
            <person name="Sumikawa N."/>
            <person name="Tanurdzic M."/>
            <person name="Theissen G."/>
            <person name="Ulvskov P."/>
            <person name="Wakazuki S."/>
            <person name="Weng J.K."/>
            <person name="Willats W.W."/>
            <person name="Wipf D."/>
            <person name="Wolf P.G."/>
            <person name="Yang L."/>
            <person name="Zimmer A.D."/>
            <person name="Zhu Q."/>
            <person name="Mitros T."/>
            <person name="Hellsten U."/>
            <person name="Loque D."/>
            <person name="Otillar R."/>
            <person name="Salamov A."/>
            <person name="Schmutz J."/>
            <person name="Shapiro H."/>
            <person name="Lindquist E."/>
            <person name="Lucas S."/>
            <person name="Rokhsar D."/>
            <person name="Grigoriev I.V."/>
        </authorList>
    </citation>
    <scope>NUCLEOTIDE SEQUENCE [LARGE SCALE GENOMIC DNA]</scope>
</reference>
<accession>D8SHS2</accession>
<dbReference type="EMBL" id="GL377620">
    <property type="protein sequence ID" value="EFJ16048.1"/>
    <property type="molecule type" value="Genomic_DNA"/>
</dbReference>
<dbReference type="OMA" id="IHGESER"/>
<dbReference type="Gene3D" id="3.10.450.50">
    <property type="match status" value="1"/>
</dbReference>
<dbReference type="PANTHER" id="PTHR31723:SF10">
    <property type="entry name" value="PATHOGEN-RELATED PROTEIN"/>
    <property type="match status" value="1"/>
</dbReference>
<dbReference type="SUPFAM" id="SSF54427">
    <property type="entry name" value="NTF2-like"/>
    <property type="match status" value="1"/>
</dbReference>
<dbReference type="Proteomes" id="UP000001514">
    <property type="component" value="Unassembled WGS sequence"/>
</dbReference>
<dbReference type="Gramene" id="EFJ16048">
    <property type="protein sequence ID" value="EFJ16048"/>
    <property type="gene ID" value="SELMODRAFT_117244"/>
</dbReference>
<evidence type="ECO:0008006" key="3">
    <source>
        <dbReference type="Google" id="ProtNLM"/>
    </source>
</evidence>
<dbReference type="InParanoid" id="D8SHS2"/>
<gene>
    <name evidence="1" type="ORF">SELMODRAFT_117244</name>
</gene>
<dbReference type="HOGENOM" id="CLU_066755_1_0_1"/>
<sequence length="223" mass="25440">MAAKDPYRSHIRGDAEKTTYWRHGEPPCYDNSAFEEGRSKVWPSGSLEEIVQNLVKTWEMEMSHKCHVEDVKTVDHQLFTLAVNGRTSKSVDEVVRTGTYNILLQSEAPCAYYDSSKENFESSHHTFHHAFNNKFPWEVLQVYSGPPVVVFKWRHWGRMKGEFRGHAATGELVEIIGVAVATVNSELKLTSVEVYFDQEQFLKKLCKGKKSSLENVNANASLK</sequence>
<dbReference type="PANTHER" id="PTHR31723">
    <property type="entry name" value="PATHOGENESIS-RELATED FAMILY PROTEIN"/>
    <property type="match status" value="1"/>
</dbReference>
<dbReference type="AlphaFoldDB" id="D8SHS2"/>
<dbReference type="KEGG" id="smo:SELMODRAFT_117244"/>
<protein>
    <recommendedName>
        <fullName evidence="3">Pathogen-related protein</fullName>
    </recommendedName>
</protein>
<organism evidence="2">
    <name type="scientific">Selaginella moellendorffii</name>
    <name type="common">Spikemoss</name>
    <dbReference type="NCBI Taxonomy" id="88036"/>
    <lineage>
        <taxon>Eukaryota</taxon>
        <taxon>Viridiplantae</taxon>
        <taxon>Streptophyta</taxon>
        <taxon>Embryophyta</taxon>
        <taxon>Tracheophyta</taxon>
        <taxon>Lycopodiopsida</taxon>
        <taxon>Selaginellales</taxon>
        <taxon>Selaginellaceae</taxon>
        <taxon>Selaginella</taxon>
    </lineage>
</organism>
<dbReference type="eggNOG" id="ENOG502QUA2">
    <property type="taxonomic scope" value="Eukaryota"/>
</dbReference>
<evidence type="ECO:0000313" key="1">
    <source>
        <dbReference type="EMBL" id="EFJ16048.1"/>
    </source>
</evidence>
<proteinExistence type="predicted"/>
<dbReference type="OrthoDB" id="65445at2759"/>
<dbReference type="InterPro" id="IPR032710">
    <property type="entry name" value="NTF2-like_dom_sf"/>
</dbReference>
<dbReference type="InterPro" id="IPR053218">
    <property type="entry name" value="Pathogen-related_defense"/>
</dbReference>